<feature type="domain" description="Mechanosensitive ion channel MscS C-terminal" evidence="10">
    <location>
        <begin position="457"/>
        <end position="540"/>
    </location>
</feature>
<proteinExistence type="inferred from homology"/>
<evidence type="ECO:0000256" key="3">
    <source>
        <dbReference type="ARBA" id="ARBA00022475"/>
    </source>
</evidence>
<accession>A0A328P4N2</accession>
<comment type="similarity">
    <text evidence="2 7">Belongs to the MscS (TC 1.A.23) family.</text>
</comment>
<feature type="transmembrane region" description="Helical" evidence="7">
    <location>
        <begin position="368"/>
        <end position="395"/>
    </location>
</feature>
<feature type="region of interest" description="Disordered" evidence="8">
    <location>
        <begin position="564"/>
        <end position="589"/>
    </location>
</feature>
<keyword evidence="5 7" id="KW-1133">Transmembrane helix</keyword>
<dbReference type="OrthoDB" id="9780668at2"/>
<dbReference type="Gene3D" id="2.30.30.60">
    <property type="match status" value="1"/>
</dbReference>
<reference evidence="11 12" key="1">
    <citation type="journal article" date="2018" name="Genet. Mol. Biol.">
        <title>The genome sequence of Dyella jiangningensis FCAV SCS01 from a lignocellulose-decomposing microbial consortium metagenome reveals potential for biotechnological applications.</title>
        <authorList>
            <person name="Desiderato J.G."/>
            <person name="Alvarenga D.O."/>
            <person name="Constancio M.T.L."/>
            <person name="Alves L.M.C."/>
            <person name="Varani A.M."/>
        </authorList>
    </citation>
    <scope>NUCLEOTIDE SEQUENCE [LARGE SCALE GENOMIC DNA]</scope>
    <source>
        <strain evidence="11 12">FCAV SCS01</strain>
    </source>
</reference>
<comment type="caution">
    <text evidence="11">The sequence shown here is derived from an EMBL/GenBank/DDBJ whole genome shotgun (WGS) entry which is preliminary data.</text>
</comment>
<dbReference type="InterPro" id="IPR011066">
    <property type="entry name" value="MscS_channel_C_sf"/>
</dbReference>
<protein>
    <recommendedName>
        <fullName evidence="7">Small-conductance mechanosensitive channel</fullName>
    </recommendedName>
</protein>
<evidence type="ECO:0000259" key="10">
    <source>
        <dbReference type="Pfam" id="PF21082"/>
    </source>
</evidence>
<evidence type="ECO:0000259" key="9">
    <source>
        <dbReference type="Pfam" id="PF00924"/>
    </source>
</evidence>
<feature type="transmembrane region" description="Helical" evidence="7">
    <location>
        <begin position="177"/>
        <end position="200"/>
    </location>
</feature>
<dbReference type="GO" id="GO:0005886">
    <property type="term" value="C:plasma membrane"/>
    <property type="evidence" value="ECO:0007669"/>
    <property type="project" value="UniProtKB-SubCell"/>
</dbReference>
<name>A0A328P4N2_9GAMM</name>
<comment type="caution">
    <text evidence="7">Lacks conserved residue(s) required for the propagation of feature annotation.</text>
</comment>
<evidence type="ECO:0000313" key="12">
    <source>
        <dbReference type="Proteomes" id="UP000248926"/>
    </source>
</evidence>
<dbReference type="GO" id="GO:0008381">
    <property type="term" value="F:mechanosensitive monoatomic ion channel activity"/>
    <property type="evidence" value="ECO:0007669"/>
    <property type="project" value="InterPro"/>
</dbReference>
<evidence type="ECO:0000256" key="8">
    <source>
        <dbReference type="SAM" id="MobiDB-lite"/>
    </source>
</evidence>
<keyword evidence="4 7" id="KW-0812">Transmembrane</keyword>
<dbReference type="SUPFAM" id="SSF50182">
    <property type="entry name" value="Sm-like ribonucleoproteins"/>
    <property type="match status" value="1"/>
</dbReference>
<keyword evidence="6 7" id="KW-0472">Membrane</keyword>
<comment type="function">
    <text evidence="7">Mechanosensitive channel that participates in the regulation of osmotic pressure changes within the cell, opening in response to stretch forces in the membrane lipid bilayer, without the need for other proteins. Contributes to normal resistance to hypoosmotic shock. Forms an ion channel of 1.0 nanosiemens conductance with a slight preference for anions.</text>
</comment>
<comment type="subunit">
    <text evidence="7">Homoheptamer.</text>
</comment>
<evidence type="ECO:0000256" key="2">
    <source>
        <dbReference type="ARBA" id="ARBA00008017"/>
    </source>
</evidence>
<gene>
    <name evidence="11" type="ORF">CA260_16740</name>
</gene>
<keyword evidence="3" id="KW-1003">Cell membrane</keyword>
<dbReference type="EMBL" id="NFZS01000004">
    <property type="protein sequence ID" value="RAO75692.1"/>
    <property type="molecule type" value="Genomic_DNA"/>
</dbReference>
<keyword evidence="7" id="KW-0407">Ion channel</keyword>
<evidence type="ECO:0000313" key="11">
    <source>
        <dbReference type="EMBL" id="RAO75692.1"/>
    </source>
</evidence>
<dbReference type="PANTHER" id="PTHR30221">
    <property type="entry name" value="SMALL-CONDUCTANCE MECHANOSENSITIVE CHANNEL"/>
    <property type="match status" value="1"/>
</dbReference>
<dbReference type="Pfam" id="PF21082">
    <property type="entry name" value="MS_channel_3rd"/>
    <property type="match status" value="1"/>
</dbReference>
<dbReference type="Gene3D" id="3.30.70.100">
    <property type="match status" value="1"/>
</dbReference>
<feature type="transmembrane region" description="Helical" evidence="7">
    <location>
        <begin position="240"/>
        <end position="259"/>
    </location>
</feature>
<organism evidence="11 12">
    <name type="scientific">Dyella jiangningensis</name>
    <dbReference type="NCBI Taxonomy" id="1379159"/>
    <lineage>
        <taxon>Bacteria</taxon>
        <taxon>Pseudomonadati</taxon>
        <taxon>Pseudomonadota</taxon>
        <taxon>Gammaproteobacteria</taxon>
        <taxon>Lysobacterales</taxon>
        <taxon>Rhodanobacteraceae</taxon>
        <taxon>Dyella</taxon>
    </lineage>
</organism>
<evidence type="ECO:0000256" key="1">
    <source>
        <dbReference type="ARBA" id="ARBA00004651"/>
    </source>
</evidence>
<feature type="domain" description="Mechanosensitive ion channel MscS" evidence="9">
    <location>
        <begin position="382"/>
        <end position="448"/>
    </location>
</feature>
<dbReference type="InterPro" id="IPR006685">
    <property type="entry name" value="MscS_channel_2nd"/>
</dbReference>
<evidence type="ECO:0000256" key="4">
    <source>
        <dbReference type="ARBA" id="ARBA00022692"/>
    </source>
</evidence>
<comment type="subcellular location">
    <subcellularLocation>
        <location evidence="7">Cell inner membrane</location>
        <topology evidence="7">Multi-pass membrane protein</topology>
    </subcellularLocation>
    <subcellularLocation>
        <location evidence="1">Cell membrane</location>
        <topology evidence="1">Multi-pass membrane protein</topology>
    </subcellularLocation>
</comment>
<dbReference type="PANTHER" id="PTHR30221:SF18">
    <property type="entry name" value="SLL0590 PROTEIN"/>
    <property type="match status" value="1"/>
</dbReference>
<dbReference type="Pfam" id="PF00924">
    <property type="entry name" value="MS_channel_2nd"/>
    <property type="match status" value="1"/>
</dbReference>
<evidence type="ECO:0000256" key="6">
    <source>
        <dbReference type="ARBA" id="ARBA00023136"/>
    </source>
</evidence>
<keyword evidence="7" id="KW-0997">Cell inner membrane</keyword>
<dbReference type="InterPro" id="IPR049278">
    <property type="entry name" value="MS_channel_C"/>
</dbReference>
<dbReference type="InterPro" id="IPR023408">
    <property type="entry name" value="MscS_beta-dom_sf"/>
</dbReference>
<dbReference type="AlphaFoldDB" id="A0A328P4N2"/>
<sequence length="589" mass="64649">MIGMSSQAPHGVDGTSSSAARRARADACRRVVLLLMLALLPLRVAWADSSPQAPAPSTSSSLAGNPEGAPVVVWNRTVVTLYAPYHGMSAEERAHAAGERIENALDTLKADHLSISWIEAGGESGAAVRADNLVLFGVLPGDVGTDDRAAIEQAAERGAAVLREIIREREQARQPRLLLVGVLYSALATVILIVLCWALIRLDRFVQRKLIAVTQARLRLDVAGFDLRPMMWTLVRRGVSLVRLALTLFFGYLWLSFVLKRFPYSHPWGSRLGDYLMQIGLQLMTGLVNQLPNLLTLIVIFLVTRGVTRLIAAWFQAVEEGAVQVGWLEAPTARVTSRLVSTLVWLFALIVAYPYIPGAGTDAFKGVSVFLGLMLSLGSAGIVNQVMSGLVVLYSRAVRVGDFVRVGDHEGMVVEMGALSMKLVTRKREEITVPNSVLSSTSMRNFTRQSRDTGLLITTSVTIGYDTPWRQVVAMLEQAASRTDGLQAEPRPFVLQTALSDFYIEYQLNVAIQRPASYVMILSELNRHIVDIFNEFGVQIMSPHFEEQPKEKVWVPHEQWYAAPASRDRRPTAPPGATASSMSDGRPPV</sequence>
<keyword evidence="7" id="KW-0406">Ion transport</keyword>
<evidence type="ECO:0000256" key="7">
    <source>
        <dbReference type="RuleBase" id="RU369025"/>
    </source>
</evidence>
<dbReference type="Proteomes" id="UP000248926">
    <property type="component" value="Unassembled WGS sequence"/>
</dbReference>
<keyword evidence="7" id="KW-0813">Transport</keyword>
<evidence type="ECO:0000256" key="5">
    <source>
        <dbReference type="ARBA" id="ARBA00022989"/>
    </source>
</evidence>
<dbReference type="SUPFAM" id="SSF82689">
    <property type="entry name" value="Mechanosensitive channel protein MscS (YggB), C-terminal domain"/>
    <property type="match status" value="1"/>
</dbReference>
<feature type="transmembrane region" description="Helical" evidence="7">
    <location>
        <begin position="279"/>
        <end position="303"/>
    </location>
</feature>
<feature type="transmembrane region" description="Helical" evidence="7">
    <location>
        <begin position="339"/>
        <end position="356"/>
    </location>
</feature>
<dbReference type="InterPro" id="IPR045275">
    <property type="entry name" value="MscS_archaea/bacteria_type"/>
</dbReference>
<keyword evidence="12" id="KW-1185">Reference proteome</keyword>
<dbReference type="InterPro" id="IPR010920">
    <property type="entry name" value="LSM_dom_sf"/>
</dbReference>